<accession>A0A1M7REQ5</accession>
<gene>
    <name evidence="1" type="ORF">SAMN05192549_1268</name>
</gene>
<dbReference type="EMBL" id="FRCX01000026">
    <property type="protein sequence ID" value="SHN44765.1"/>
    <property type="molecule type" value="Genomic_DNA"/>
</dbReference>
<keyword evidence="2" id="KW-1185">Reference proteome</keyword>
<name>A0A1M7REQ5_9BURK</name>
<sequence length="51" mass="5689">MLAQDTNFVLLNGNDSAGILCCDIFVNSFSYNAYIFSINVFQEGLSMFRAL</sequence>
<evidence type="ECO:0000313" key="2">
    <source>
        <dbReference type="Proteomes" id="UP000184339"/>
    </source>
</evidence>
<dbReference type="AlphaFoldDB" id="A0A1M7REQ5"/>
<reference evidence="2" key="1">
    <citation type="submission" date="2016-11" db="EMBL/GenBank/DDBJ databases">
        <authorList>
            <person name="Varghese N."/>
            <person name="Submissions S."/>
        </authorList>
    </citation>
    <scope>NUCLEOTIDE SEQUENCE [LARGE SCALE GENOMIC DNA]</scope>
    <source>
        <strain evidence="2">Sac-22</strain>
    </source>
</reference>
<organism evidence="1 2">
    <name type="scientific">Duganella sacchari</name>
    <dbReference type="NCBI Taxonomy" id="551987"/>
    <lineage>
        <taxon>Bacteria</taxon>
        <taxon>Pseudomonadati</taxon>
        <taxon>Pseudomonadota</taxon>
        <taxon>Betaproteobacteria</taxon>
        <taxon>Burkholderiales</taxon>
        <taxon>Oxalobacteraceae</taxon>
        <taxon>Telluria group</taxon>
        <taxon>Duganella</taxon>
    </lineage>
</organism>
<evidence type="ECO:0000313" key="1">
    <source>
        <dbReference type="EMBL" id="SHN44765.1"/>
    </source>
</evidence>
<protein>
    <submittedName>
        <fullName evidence="1">Uncharacterized protein</fullName>
    </submittedName>
</protein>
<proteinExistence type="predicted"/>
<dbReference type="Proteomes" id="UP000184339">
    <property type="component" value="Unassembled WGS sequence"/>
</dbReference>